<dbReference type="Gene3D" id="3.60.10.10">
    <property type="entry name" value="Endonuclease/exonuclease/phosphatase"/>
    <property type="match status" value="1"/>
</dbReference>
<dbReference type="SUPFAM" id="SSF56219">
    <property type="entry name" value="DNase I-like"/>
    <property type="match status" value="1"/>
</dbReference>
<evidence type="ECO:0000259" key="2">
    <source>
        <dbReference type="Pfam" id="PF03372"/>
    </source>
</evidence>
<dbReference type="PANTHER" id="PTHR42834:SF1">
    <property type="entry name" value="ENDONUCLEASE_EXONUCLEASE_PHOSPHATASE FAMILY PROTEIN (AFU_ORTHOLOGUE AFUA_3G09210)"/>
    <property type="match status" value="1"/>
</dbReference>
<dbReference type="EMBL" id="JBEPCV010000021">
    <property type="protein sequence ID" value="MER6906291.1"/>
    <property type="molecule type" value="Genomic_DNA"/>
</dbReference>
<protein>
    <submittedName>
        <fullName evidence="3">Endonuclease/exonuclease/phosphatase family protein</fullName>
    </submittedName>
</protein>
<dbReference type="Proteomes" id="UP001490330">
    <property type="component" value="Unassembled WGS sequence"/>
</dbReference>
<dbReference type="PANTHER" id="PTHR42834">
    <property type="entry name" value="ENDONUCLEASE/EXONUCLEASE/PHOSPHATASE FAMILY PROTEIN (AFU_ORTHOLOGUE AFUA_3G09210)"/>
    <property type="match status" value="1"/>
</dbReference>
<comment type="caution">
    <text evidence="3">The sequence shown here is derived from an EMBL/GenBank/DDBJ whole genome shotgun (WGS) entry which is preliminary data.</text>
</comment>
<name>A0ABV1VIH9_9ACTN</name>
<feature type="region of interest" description="Disordered" evidence="1">
    <location>
        <begin position="284"/>
        <end position="310"/>
    </location>
</feature>
<evidence type="ECO:0000256" key="1">
    <source>
        <dbReference type="SAM" id="MobiDB-lite"/>
    </source>
</evidence>
<evidence type="ECO:0000313" key="4">
    <source>
        <dbReference type="Proteomes" id="UP001490330"/>
    </source>
</evidence>
<accession>A0ABV1VIH9</accession>
<keyword evidence="3" id="KW-0540">Nuclease</keyword>
<dbReference type="InterPro" id="IPR005135">
    <property type="entry name" value="Endo/exonuclease/phosphatase"/>
</dbReference>
<reference evidence="3 4" key="1">
    <citation type="submission" date="2024-06" db="EMBL/GenBank/DDBJ databases">
        <title>The Natural Products Discovery Center: Release of the First 8490 Sequenced Strains for Exploring Actinobacteria Biosynthetic Diversity.</title>
        <authorList>
            <person name="Kalkreuter E."/>
            <person name="Kautsar S.A."/>
            <person name="Yang D."/>
            <person name="Bader C.D."/>
            <person name="Teijaro C.N."/>
            <person name="Fluegel L."/>
            <person name="Davis C.M."/>
            <person name="Simpson J.R."/>
            <person name="Lauterbach L."/>
            <person name="Steele A.D."/>
            <person name="Gui C."/>
            <person name="Meng S."/>
            <person name="Li G."/>
            <person name="Viehrig K."/>
            <person name="Ye F."/>
            <person name="Su P."/>
            <person name="Kiefer A.F."/>
            <person name="Nichols A."/>
            <person name="Cepeda A.J."/>
            <person name="Yan W."/>
            <person name="Fan B."/>
            <person name="Jiang Y."/>
            <person name="Adhikari A."/>
            <person name="Zheng C.-J."/>
            <person name="Schuster L."/>
            <person name="Cowan T.M."/>
            <person name="Smanski M.J."/>
            <person name="Chevrette M.G."/>
            <person name="De Carvalho L.P.S."/>
            <person name="Shen B."/>
        </authorList>
    </citation>
    <scope>NUCLEOTIDE SEQUENCE [LARGE SCALE GENOMIC DNA]</scope>
    <source>
        <strain evidence="3 4">NPDC000632</strain>
    </source>
</reference>
<keyword evidence="4" id="KW-1185">Reference proteome</keyword>
<sequence>MAVIGTWNLENLYRPGGRFGPRDRAAYEAKLESLADTVGRLGPDLLGVQEVGDPLALGDLTDALDGEWHVALSEHADGRGIRVGFLSRSPLTPVADFNEFPSQVAPLQSADDGEPSHRTGRGALAVSVSPAPGSELHAVVCHLKSKLLTFPGHRFVPRDEGERARYAGYALFRRGAEAMTVRATADRLLDGDGGTRMVAVMGDFNDEPAAATTQILLGPPGSQISTSGFEHPDRGDEARLWNLCPLIPEDQRYSRVQDGQPELIDHILVSRALLDRVERVFTGNERSERSLPSVGEDPSERRDAPASDHAPILAVLRFP</sequence>
<keyword evidence="3" id="KW-0378">Hydrolase</keyword>
<dbReference type="Pfam" id="PF03372">
    <property type="entry name" value="Exo_endo_phos"/>
    <property type="match status" value="1"/>
</dbReference>
<gene>
    <name evidence="3" type="ORF">ABT322_21510</name>
</gene>
<evidence type="ECO:0000313" key="3">
    <source>
        <dbReference type="EMBL" id="MER6906291.1"/>
    </source>
</evidence>
<proteinExistence type="predicted"/>
<dbReference type="RefSeq" id="WP_350720188.1">
    <property type="nucleotide sequence ID" value="NZ_JBEPCO010000018.1"/>
</dbReference>
<dbReference type="InterPro" id="IPR036691">
    <property type="entry name" value="Endo/exonu/phosph_ase_sf"/>
</dbReference>
<organism evidence="3 4">
    <name type="scientific">Streptomyces flaveolus</name>
    <dbReference type="NCBI Taxonomy" id="67297"/>
    <lineage>
        <taxon>Bacteria</taxon>
        <taxon>Bacillati</taxon>
        <taxon>Actinomycetota</taxon>
        <taxon>Actinomycetes</taxon>
        <taxon>Kitasatosporales</taxon>
        <taxon>Streptomycetaceae</taxon>
        <taxon>Streptomyces</taxon>
    </lineage>
</organism>
<dbReference type="GO" id="GO:0004519">
    <property type="term" value="F:endonuclease activity"/>
    <property type="evidence" value="ECO:0007669"/>
    <property type="project" value="UniProtKB-KW"/>
</dbReference>
<keyword evidence="3" id="KW-0255">Endonuclease</keyword>
<feature type="domain" description="Endonuclease/exonuclease/phosphatase" evidence="2">
    <location>
        <begin position="5"/>
        <end position="309"/>
    </location>
</feature>